<dbReference type="SUPFAM" id="SSF82171">
    <property type="entry name" value="DPP6 N-terminal domain-like"/>
    <property type="match status" value="1"/>
</dbReference>
<feature type="signal peptide" evidence="3">
    <location>
        <begin position="1"/>
        <end position="22"/>
    </location>
</feature>
<dbReference type="Pfam" id="PF00930">
    <property type="entry name" value="DPPIV_N"/>
    <property type="match status" value="1"/>
</dbReference>
<dbReference type="Gene3D" id="2.120.10.30">
    <property type="entry name" value="TolB, C-terminal domain"/>
    <property type="match status" value="3"/>
</dbReference>
<dbReference type="SUPFAM" id="SSF53474">
    <property type="entry name" value="alpha/beta-Hydrolases"/>
    <property type="match status" value="1"/>
</dbReference>
<dbReference type="PANTHER" id="PTHR42776">
    <property type="entry name" value="SERINE PEPTIDASE S9 FAMILY MEMBER"/>
    <property type="match status" value="1"/>
</dbReference>
<evidence type="ECO:0000259" key="4">
    <source>
        <dbReference type="Pfam" id="PF00326"/>
    </source>
</evidence>
<dbReference type="AlphaFoldDB" id="A0A0P1MPN5"/>
<keyword evidence="6" id="KW-0645">Protease</keyword>
<accession>A0A0P1MPN5</accession>
<feature type="domain" description="Peptidase S9 prolyl oligopeptidase catalytic" evidence="4">
    <location>
        <begin position="411"/>
        <end position="620"/>
    </location>
</feature>
<feature type="chain" id="PRO_5006067679" evidence="3">
    <location>
        <begin position="23"/>
        <end position="626"/>
    </location>
</feature>
<name>A0A0P1MPN5_9BACT</name>
<dbReference type="Pfam" id="PF00326">
    <property type="entry name" value="Peptidase_S9"/>
    <property type="match status" value="1"/>
</dbReference>
<dbReference type="InterPro" id="IPR011042">
    <property type="entry name" value="6-blade_b-propeller_TolB-like"/>
</dbReference>
<dbReference type="InterPro" id="IPR001375">
    <property type="entry name" value="Peptidase_S9_cat"/>
</dbReference>
<dbReference type="GO" id="GO:0006508">
    <property type="term" value="P:proteolysis"/>
    <property type="evidence" value="ECO:0007669"/>
    <property type="project" value="InterPro"/>
</dbReference>
<evidence type="ECO:0000256" key="3">
    <source>
        <dbReference type="SAM" id="SignalP"/>
    </source>
</evidence>
<sequence>MTKRKLLFSFFLLLFLPVFALAQTYTIEQYLNIRSAASPTLSPDGKFIAYLTDITGTNQVWKIGVESGCPEQMTFFDERVQFVSWNPKDKYWILFGKDVGGNERTQLFLLKSDASEIRRLTHKDDIIYNFGAWNNDGTMFAYTSNERDQRYFDVYVMNIKTGHVRLVWQNDGNNSVVAWSPDGKYILASQNRSSFDNDLYLIEYETGKVYNITPHKEQARYFGAKFSKDGRRIYLLSDEGKEFTGIAYIDVPNGKLNYIYTTNWDVETIELSKDGRKIIFVLNVDGYSEVYSLDLITKKTQKLNFPSDGIVGSLRFTSDGNKIVFTYQSPVKNQDIYIYDVLKGTYRQITQSSTAGIPPSSFVKPQLVRFKSFDGLEIPGYLYLPKNAKKDASLPVIVSIHGGPEAQELPRFSALYQYFVNNGYAVYAPNIRGSTGYGKTYASLDNTTKRKDAIRDVSLIPEFLKSTGYIDPSKIVVYGGSYGGYMTLAAVTFYPDLWAAGVDLVGISNFLTFLKNTGAWRQRHRMAEYGDPEKDAEFLREISPFYHVDKIKAPLMIIQGANDPRVPKSESDQIVESIRSRGGIVEYLVFEDEGHGLAKLKNRIKAYKAIVEFLDKYFKNKPKASN</sequence>
<evidence type="ECO:0000313" key="6">
    <source>
        <dbReference type="EMBL" id="CUS97680.1"/>
    </source>
</evidence>
<feature type="domain" description="Dipeptidylpeptidase IV N-terminal" evidence="5">
    <location>
        <begin position="176"/>
        <end position="330"/>
    </location>
</feature>
<evidence type="ECO:0000313" key="7">
    <source>
        <dbReference type="Proteomes" id="UP000199197"/>
    </source>
</evidence>
<dbReference type="PRINTS" id="PR00862">
    <property type="entry name" value="PROLIGOPTASE"/>
</dbReference>
<keyword evidence="6" id="KW-0031">Aminopeptidase</keyword>
<keyword evidence="3" id="KW-0732">Signal</keyword>
<dbReference type="GO" id="GO:0004252">
    <property type="term" value="F:serine-type endopeptidase activity"/>
    <property type="evidence" value="ECO:0007669"/>
    <property type="project" value="InterPro"/>
</dbReference>
<dbReference type="EMBL" id="CZVW01000003">
    <property type="protein sequence ID" value="CUS97680.1"/>
    <property type="molecule type" value="Genomic_DNA"/>
</dbReference>
<evidence type="ECO:0000256" key="2">
    <source>
        <dbReference type="ARBA" id="ARBA00022825"/>
    </source>
</evidence>
<keyword evidence="1" id="KW-0378">Hydrolase</keyword>
<organism evidence="6 7">
    <name type="scientific">Candidatus Chryseopegocella kryptomonas</name>
    <dbReference type="NCBI Taxonomy" id="1633643"/>
    <lineage>
        <taxon>Bacteria</taxon>
        <taxon>Pseudomonadati</taxon>
        <taxon>Candidatus Kryptoniota</taxon>
        <taxon>Candidatus Chryseopegocella</taxon>
    </lineage>
</organism>
<dbReference type="InterPro" id="IPR029058">
    <property type="entry name" value="AB_hydrolase_fold"/>
</dbReference>
<dbReference type="GO" id="GO:0004177">
    <property type="term" value="F:aminopeptidase activity"/>
    <property type="evidence" value="ECO:0007669"/>
    <property type="project" value="UniProtKB-KW"/>
</dbReference>
<evidence type="ECO:0000259" key="5">
    <source>
        <dbReference type="Pfam" id="PF00930"/>
    </source>
</evidence>
<proteinExistence type="predicted"/>
<dbReference type="InterPro" id="IPR002469">
    <property type="entry name" value="Peptidase_S9B_N"/>
</dbReference>
<dbReference type="Proteomes" id="UP000199197">
    <property type="component" value="Unassembled WGS sequence"/>
</dbReference>
<keyword evidence="2" id="KW-0720">Serine protease</keyword>
<evidence type="ECO:0000256" key="1">
    <source>
        <dbReference type="ARBA" id="ARBA00022801"/>
    </source>
</evidence>
<dbReference type="RefSeq" id="WP_092347505.1">
    <property type="nucleotide sequence ID" value="NZ_CZVW01000003.1"/>
</dbReference>
<dbReference type="InterPro" id="IPR002470">
    <property type="entry name" value="Peptidase_S9A"/>
</dbReference>
<dbReference type="PANTHER" id="PTHR42776:SF27">
    <property type="entry name" value="DIPEPTIDYL PEPTIDASE FAMILY MEMBER 6"/>
    <property type="match status" value="1"/>
</dbReference>
<dbReference type="OrthoDB" id="9812921at2"/>
<dbReference type="InterPro" id="IPR011659">
    <property type="entry name" value="WD40"/>
</dbReference>
<keyword evidence="7" id="KW-1185">Reference proteome</keyword>
<dbReference type="Gene3D" id="3.40.50.1820">
    <property type="entry name" value="alpha/beta hydrolase"/>
    <property type="match status" value="1"/>
</dbReference>
<protein>
    <submittedName>
        <fullName evidence="6">Dipeptidyl aminopeptidase/acylaminoacyl peptidase</fullName>
    </submittedName>
</protein>
<gene>
    <name evidence="6" type="ORF">JGI23_00337</name>
</gene>
<reference evidence="7" key="1">
    <citation type="submission" date="2015-11" db="EMBL/GenBank/DDBJ databases">
        <authorList>
            <person name="Varghese N."/>
        </authorList>
    </citation>
    <scope>NUCLEOTIDE SEQUENCE [LARGE SCALE GENOMIC DNA]</scope>
    <source>
        <strain evidence="7">JGI-23</strain>
    </source>
</reference>
<dbReference type="Pfam" id="PF07676">
    <property type="entry name" value="PD40"/>
    <property type="match status" value="1"/>
</dbReference>